<dbReference type="Gene3D" id="3.40.50.300">
    <property type="entry name" value="P-loop containing nucleotide triphosphate hydrolases"/>
    <property type="match status" value="1"/>
</dbReference>
<comment type="function">
    <text evidence="2 10 12">Catalyzes the transfer of a dimethylallyl group onto the adenine at position 37 in tRNAs that read codons beginning with uridine, leading to the formation of N6-(dimethylallyl)adenosine (i(6)A).</text>
</comment>
<dbReference type="Proteomes" id="UP000628775">
    <property type="component" value="Unassembled WGS sequence"/>
</dbReference>
<keyword evidence="15" id="KW-1185">Reference proteome</keyword>
<evidence type="ECO:0000313" key="15">
    <source>
        <dbReference type="Proteomes" id="UP000628775"/>
    </source>
</evidence>
<evidence type="ECO:0000313" key="14">
    <source>
        <dbReference type="EMBL" id="GGE45769.1"/>
    </source>
</evidence>
<keyword evidence="4 10" id="KW-0808">Transferase</keyword>
<evidence type="ECO:0000256" key="8">
    <source>
        <dbReference type="ARBA" id="ARBA00022842"/>
    </source>
</evidence>
<reference evidence="14" key="2">
    <citation type="submission" date="2020-09" db="EMBL/GenBank/DDBJ databases">
        <authorList>
            <person name="Sun Q."/>
            <person name="Zhou Y."/>
        </authorList>
    </citation>
    <scope>NUCLEOTIDE SEQUENCE</scope>
    <source>
        <strain evidence="14">CGMCC 1.15371</strain>
    </source>
</reference>
<evidence type="ECO:0000256" key="1">
    <source>
        <dbReference type="ARBA" id="ARBA00001946"/>
    </source>
</evidence>
<keyword evidence="7 10" id="KW-0067">ATP-binding</keyword>
<feature type="binding site" evidence="10">
    <location>
        <begin position="12"/>
        <end position="17"/>
    </location>
    <ligand>
        <name>substrate</name>
    </ligand>
</feature>
<evidence type="ECO:0000256" key="2">
    <source>
        <dbReference type="ARBA" id="ARBA00003213"/>
    </source>
</evidence>
<dbReference type="HAMAP" id="MF_00185">
    <property type="entry name" value="IPP_trans"/>
    <property type="match status" value="1"/>
</dbReference>
<dbReference type="EC" id="2.5.1.75" evidence="10"/>
<dbReference type="RefSeq" id="WP_188694666.1">
    <property type="nucleotide sequence ID" value="NZ_BMIR01000012.1"/>
</dbReference>
<dbReference type="InterPro" id="IPR039657">
    <property type="entry name" value="Dimethylallyltransferase"/>
</dbReference>
<comment type="caution">
    <text evidence="10">Lacks conserved residue(s) required for the propagation of feature annotation.</text>
</comment>
<comment type="similarity">
    <text evidence="3 10 13">Belongs to the IPP transferase family.</text>
</comment>
<dbReference type="GO" id="GO:0052381">
    <property type="term" value="F:tRNA dimethylallyltransferase activity"/>
    <property type="evidence" value="ECO:0007669"/>
    <property type="project" value="UniProtKB-UniRule"/>
</dbReference>
<feature type="site" description="Interaction with substrate tRNA" evidence="10">
    <location>
        <position position="125"/>
    </location>
</feature>
<protein>
    <recommendedName>
        <fullName evidence="10">tRNA dimethylallyltransferase</fullName>
        <ecNumber evidence="10">2.5.1.75</ecNumber>
    </recommendedName>
    <alternativeName>
        <fullName evidence="10">Dimethylallyl diphosphate:tRNA dimethylallyltransferase</fullName>
        <shortName evidence="10">DMAPP:tRNA dimethylallyltransferase</shortName>
        <shortName evidence="10">DMATase</shortName>
    </alternativeName>
    <alternativeName>
        <fullName evidence="10">Isopentenyl-diphosphate:tRNA isopentenyltransferase</fullName>
        <shortName evidence="10">IPP transferase</shortName>
        <shortName evidence="10">IPPT</shortName>
        <shortName evidence="10">IPTase</shortName>
    </alternativeName>
</protein>
<evidence type="ECO:0000256" key="7">
    <source>
        <dbReference type="ARBA" id="ARBA00022840"/>
    </source>
</evidence>
<evidence type="ECO:0000256" key="11">
    <source>
        <dbReference type="RuleBase" id="RU003783"/>
    </source>
</evidence>
<dbReference type="EMBL" id="BMIR01000012">
    <property type="protein sequence ID" value="GGE45769.1"/>
    <property type="molecule type" value="Genomic_DNA"/>
</dbReference>
<name>A0A8J2YJ06_9BACL</name>
<comment type="catalytic activity">
    <reaction evidence="9 10 11">
        <text>adenosine(37) in tRNA + dimethylallyl diphosphate = N(6)-dimethylallyladenosine(37) in tRNA + diphosphate</text>
        <dbReference type="Rhea" id="RHEA:26482"/>
        <dbReference type="Rhea" id="RHEA-COMP:10162"/>
        <dbReference type="Rhea" id="RHEA-COMP:10375"/>
        <dbReference type="ChEBI" id="CHEBI:33019"/>
        <dbReference type="ChEBI" id="CHEBI:57623"/>
        <dbReference type="ChEBI" id="CHEBI:74411"/>
        <dbReference type="ChEBI" id="CHEBI:74415"/>
        <dbReference type="EC" id="2.5.1.75"/>
    </reaction>
</comment>
<dbReference type="Gene3D" id="1.10.20.140">
    <property type="match status" value="1"/>
</dbReference>
<keyword evidence="6 10" id="KW-0547">Nucleotide-binding</keyword>
<sequence>MKHDLIVIVGPTAVGKTKLSIELAKAFNGEIINGDAFQVYRGMDIGTAKITPEEMEGIPHHLLDIVDPGDTYTVSDFQRDARRQIQAIHQRGKLPILVGGTGLYINAVLYKNYTFQDEPHNPAFRKELERFAAEHGSKALYQRLLETDRHAAKSIHPNNVKRVIRAIEKARNPSLEPEAEKVKEPLYRHLVIGLSMNRDELYARINHRVELMMAQGLMKEVESLAEQQLQNSQAAQAIGYKELFPVFSGHYDQAEAVRLIKRNSRRFAKRQMTWFKHQMQVHWFSMDQVEQTFTKKVTKIMEFVAGKMN</sequence>
<evidence type="ECO:0000256" key="10">
    <source>
        <dbReference type="HAMAP-Rule" id="MF_00185"/>
    </source>
</evidence>
<dbReference type="PANTHER" id="PTHR11088:SF60">
    <property type="entry name" value="TRNA DIMETHYLALLYLTRANSFERASE"/>
    <property type="match status" value="1"/>
</dbReference>
<dbReference type="Pfam" id="PF01715">
    <property type="entry name" value="IPPT"/>
    <property type="match status" value="1"/>
</dbReference>
<keyword evidence="8 10" id="KW-0460">Magnesium</keyword>
<keyword evidence="5 10" id="KW-0819">tRNA processing</keyword>
<feature type="site" description="Interaction with substrate tRNA" evidence="10">
    <location>
        <position position="101"/>
    </location>
</feature>
<proteinExistence type="inferred from homology"/>
<evidence type="ECO:0000256" key="9">
    <source>
        <dbReference type="ARBA" id="ARBA00049563"/>
    </source>
</evidence>
<accession>A0A8J2YJ06</accession>
<dbReference type="AlphaFoldDB" id="A0A8J2YJ06"/>
<dbReference type="SUPFAM" id="SSF52540">
    <property type="entry name" value="P-loop containing nucleoside triphosphate hydrolases"/>
    <property type="match status" value="1"/>
</dbReference>
<evidence type="ECO:0000256" key="13">
    <source>
        <dbReference type="RuleBase" id="RU003785"/>
    </source>
</evidence>
<dbReference type="InterPro" id="IPR018022">
    <property type="entry name" value="IPT"/>
</dbReference>
<evidence type="ECO:0000256" key="5">
    <source>
        <dbReference type="ARBA" id="ARBA00022694"/>
    </source>
</evidence>
<comment type="caution">
    <text evidence="14">The sequence shown here is derived from an EMBL/GenBank/DDBJ whole genome shotgun (WGS) entry which is preliminary data.</text>
</comment>
<comment type="cofactor">
    <cofactor evidence="1 10">
        <name>Mg(2+)</name>
        <dbReference type="ChEBI" id="CHEBI:18420"/>
    </cofactor>
</comment>
<evidence type="ECO:0000256" key="3">
    <source>
        <dbReference type="ARBA" id="ARBA00005842"/>
    </source>
</evidence>
<dbReference type="NCBIfam" id="TIGR00174">
    <property type="entry name" value="miaA"/>
    <property type="match status" value="1"/>
</dbReference>
<dbReference type="GO" id="GO:0005524">
    <property type="term" value="F:ATP binding"/>
    <property type="evidence" value="ECO:0007669"/>
    <property type="project" value="UniProtKB-UniRule"/>
</dbReference>
<evidence type="ECO:0000256" key="4">
    <source>
        <dbReference type="ARBA" id="ARBA00022679"/>
    </source>
</evidence>
<dbReference type="GO" id="GO:0006400">
    <property type="term" value="P:tRNA modification"/>
    <property type="evidence" value="ECO:0007669"/>
    <property type="project" value="TreeGrafter"/>
</dbReference>
<evidence type="ECO:0000256" key="6">
    <source>
        <dbReference type="ARBA" id="ARBA00022741"/>
    </source>
</evidence>
<organism evidence="14 15">
    <name type="scientific">Pullulanibacillus camelliae</name>
    <dbReference type="NCBI Taxonomy" id="1707096"/>
    <lineage>
        <taxon>Bacteria</taxon>
        <taxon>Bacillati</taxon>
        <taxon>Bacillota</taxon>
        <taxon>Bacilli</taxon>
        <taxon>Bacillales</taxon>
        <taxon>Sporolactobacillaceae</taxon>
        <taxon>Pullulanibacillus</taxon>
    </lineage>
</organism>
<dbReference type="InterPro" id="IPR027417">
    <property type="entry name" value="P-loop_NTPase"/>
</dbReference>
<feature type="binding site" evidence="10">
    <location>
        <begin position="10"/>
        <end position="17"/>
    </location>
    <ligand>
        <name>ATP</name>
        <dbReference type="ChEBI" id="CHEBI:30616"/>
    </ligand>
</feature>
<comment type="subunit">
    <text evidence="10">Monomer.</text>
</comment>
<dbReference type="PANTHER" id="PTHR11088">
    <property type="entry name" value="TRNA DIMETHYLALLYLTRANSFERASE"/>
    <property type="match status" value="1"/>
</dbReference>
<reference evidence="14" key="1">
    <citation type="journal article" date="2014" name="Int. J. Syst. Evol. Microbiol.">
        <title>Complete genome sequence of Corynebacterium casei LMG S-19264T (=DSM 44701T), isolated from a smear-ripened cheese.</title>
        <authorList>
            <consortium name="US DOE Joint Genome Institute (JGI-PGF)"/>
            <person name="Walter F."/>
            <person name="Albersmeier A."/>
            <person name="Kalinowski J."/>
            <person name="Ruckert C."/>
        </authorList>
    </citation>
    <scope>NUCLEOTIDE SEQUENCE</scope>
    <source>
        <strain evidence="14">CGMCC 1.15371</strain>
    </source>
</reference>
<gene>
    <name evidence="10 14" type="primary">miaA</name>
    <name evidence="14" type="ORF">GCM10011391_25780</name>
</gene>
<evidence type="ECO:0000256" key="12">
    <source>
        <dbReference type="RuleBase" id="RU003784"/>
    </source>
</evidence>